<keyword evidence="7" id="KW-1185">Reference proteome</keyword>
<evidence type="ECO:0000256" key="1">
    <source>
        <dbReference type="ARBA" id="ARBA00004123"/>
    </source>
</evidence>
<dbReference type="EMBL" id="KN716193">
    <property type="protein sequence ID" value="KJH50992.1"/>
    <property type="molecule type" value="Genomic_DNA"/>
</dbReference>
<dbReference type="GO" id="GO:0001682">
    <property type="term" value="P:tRNA 5'-leader removal"/>
    <property type="evidence" value="ECO:0007669"/>
    <property type="project" value="TreeGrafter"/>
</dbReference>
<dbReference type="InterPro" id="IPR051958">
    <property type="entry name" value="Alba-like_NAB"/>
</dbReference>
<dbReference type="Gene3D" id="3.30.110.20">
    <property type="entry name" value="Alba-like domain"/>
    <property type="match status" value="1"/>
</dbReference>
<evidence type="ECO:0000313" key="7">
    <source>
        <dbReference type="Proteomes" id="UP000053766"/>
    </source>
</evidence>
<keyword evidence="3" id="KW-0539">Nucleus</keyword>
<feature type="region of interest" description="Disordered" evidence="4">
    <location>
        <begin position="140"/>
        <end position="179"/>
    </location>
</feature>
<dbReference type="GO" id="GO:0005634">
    <property type="term" value="C:nucleus"/>
    <property type="evidence" value="ECO:0007669"/>
    <property type="project" value="UniProtKB-SubCell"/>
</dbReference>
<dbReference type="STRING" id="29172.A0A0D8Y475"/>
<dbReference type="InterPro" id="IPR002775">
    <property type="entry name" value="DNA/RNA-bd_Alba-like"/>
</dbReference>
<dbReference type="Proteomes" id="UP000053766">
    <property type="component" value="Unassembled WGS sequence"/>
</dbReference>
<sequence length="192" mass="22274">MDKYMISEEEEVIDAEPPFDECMKAGVKVMNLQKNTKFAKIIAYVNNLFEDDAVRRVIFRGVGEAAEKCVSCVEVFKRKRQDELYQWNAITVAKRITYWDPMVEGMNRLKVILDTPVIFIMLSRDPYPSELQCMSMQSSSSSASSEFKRPMNNYGNKKKPQNTSSKWSRPSKYAKEAEKAEHCKIFKQLEKL</sequence>
<dbReference type="GO" id="GO:0000172">
    <property type="term" value="C:ribonuclease MRP complex"/>
    <property type="evidence" value="ECO:0007669"/>
    <property type="project" value="TreeGrafter"/>
</dbReference>
<dbReference type="Pfam" id="PF01918">
    <property type="entry name" value="Alba"/>
    <property type="match status" value="1"/>
</dbReference>
<comment type="similarity">
    <text evidence="2">Belongs to the histone-like Alba family.</text>
</comment>
<dbReference type="SUPFAM" id="SSF82704">
    <property type="entry name" value="AlbA-like"/>
    <property type="match status" value="1"/>
</dbReference>
<evidence type="ECO:0000259" key="5">
    <source>
        <dbReference type="Pfam" id="PF01918"/>
    </source>
</evidence>
<reference evidence="7" key="2">
    <citation type="journal article" date="2016" name="Sci. Rep.">
        <title>Dictyocaulus viviparus genome, variome and transcriptome elucidate lungworm biology and support future intervention.</title>
        <authorList>
            <person name="McNulty S.N."/>
            <person name="Strube C."/>
            <person name="Rosa B.A."/>
            <person name="Martin J.C."/>
            <person name="Tyagi R."/>
            <person name="Choi Y.J."/>
            <person name="Wang Q."/>
            <person name="Hallsworth Pepin K."/>
            <person name="Zhang X."/>
            <person name="Ozersky P."/>
            <person name="Wilson R.K."/>
            <person name="Sternberg P.W."/>
            <person name="Gasser R.B."/>
            <person name="Mitreva M."/>
        </authorList>
    </citation>
    <scope>NUCLEOTIDE SEQUENCE [LARGE SCALE GENOMIC DNA]</scope>
    <source>
        <strain evidence="7">HannoverDv2000</strain>
    </source>
</reference>
<reference evidence="6 7" key="1">
    <citation type="submission" date="2013-11" db="EMBL/GenBank/DDBJ databases">
        <title>Draft genome of the bovine lungworm Dictyocaulus viviparus.</title>
        <authorList>
            <person name="Mitreva M."/>
        </authorList>
    </citation>
    <scope>NUCLEOTIDE SEQUENCE [LARGE SCALE GENOMIC DNA]</scope>
    <source>
        <strain evidence="6 7">HannoverDv2000</strain>
    </source>
</reference>
<evidence type="ECO:0000256" key="3">
    <source>
        <dbReference type="ARBA" id="ARBA00023242"/>
    </source>
</evidence>
<dbReference type="PANTHER" id="PTHR13516">
    <property type="entry name" value="RIBONUCLEASE P SUBUNIT P25"/>
    <property type="match status" value="1"/>
</dbReference>
<accession>A0A0D8Y475</accession>
<comment type="subcellular location">
    <subcellularLocation>
        <location evidence="1">Nucleus</location>
    </subcellularLocation>
</comment>
<protein>
    <recommendedName>
        <fullName evidence="5">DNA/RNA-binding protein Alba-like domain-containing protein</fullName>
    </recommendedName>
</protein>
<dbReference type="GO" id="GO:0003723">
    <property type="term" value="F:RNA binding"/>
    <property type="evidence" value="ECO:0007669"/>
    <property type="project" value="TreeGrafter"/>
</dbReference>
<name>A0A0D8Y475_DICVI</name>
<proteinExistence type="inferred from homology"/>
<feature type="domain" description="DNA/RNA-binding protein Alba-like" evidence="5">
    <location>
        <begin position="29"/>
        <end position="91"/>
    </location>
</feature>
<evidence type="ECO:0000256" key="4">
    <source>
        <dbReference type="SAM" id="MobiDB-lite"/>
    </source>
</evidence>
<dbReference type="AlphaFoldDB" id="A0A0D8Y475"/>
<evidence type="ECO:0000313" key="6">
    <source>
        <dbReference type="EMBL" id="KJH50992.1"/>
    </source>
</evidence>
<dbReference type="InterPro" id="IPR036882">
    <property type="entry name" value="Alba-like_dom_sf"/>
</dbReference>
<dbReference type="PANTHER" id="PTHR13516:SF4">
    <property type="entry name" value="FI09323P"/>
    <property type="match status" value="1"/>
</dbReference>
<dbReference type="OrthoDB" id="424402at2759"/>
<gene>
    <name evidence="6" type="ORF">DICVIV_02850</name>
</gene>
<organism evidence="6 7">
    <name type="scientific">Dictyocaulus viviparus</name>
    <name type="common">Bovine lungworm</name>
    <dbReference type="NCBI Taxonomy" id="29172"/>
    <lineage>
        <taxon>Eukaryota</taxon>
        <taxon>Metazoa</taxon>
        <taxon>Ecdysozoa</taxon>
        <taxon>Nematoda</taxon>
        <taxon>Chromadorea</taxon>
        <taxon>Rhabditida</taxon>
        <taxon>Rhabditina</taxon>
        <taxon>Rhabditomorpha</taxon>
        <taxon>Strongyloidea</taxon>
        <taxon>Metastrongylidae</taxon>
        <taxon>Dictyocaulus</taxon>
    </lineage>
</organism>
<evidence type="ECO:0000256" key="2">
    <source>
        <dbReference type="ARBA" id="ARBA00008018"/>
    </source>
</evidence>